<dbReference type="Gene3D" id="3.30.1300.30">
    <property type="entry name" value="GSPII I/J protein-like"/>
    <property type="match status" value="1"/>
</dbReference>
<dbReference type="Gene3D" id="1.20.5.170">
    <property type="match status" value="6"/>
</dbReference>
<keyword evidence="5" id="KW-1134">Transmembrane beta strand</keyword>
<keyword evidence="7" id="KW-0732">Signal</keyword>
<dbReference type="RefSeq" id="WP_133243663.1">
    <property type="nucleotide sequence ID" value="NZ_QEWR01000001.1"/>
</dbReference>
<dbReference type="GO" id="GO:0015031">
    <property type="term" value="P:protein transport"/>
    <property type="evidence" value="ECO:0007669"/>
    <property type="project" value="UniProtKB-KW"/>
</dbReference>
<evidence type="ECO:0000313" key="15">
    <source>
        <dbReference type="Proteomes" id="UP000244948"/>
    </source>
</evidence>
<evidence type="ECO:0000256" key="8">
    <source>
        <dbReference type="ARBA" id="ARBA00022927"/>
    </source>
</evidence>
<keyword evidence="6" id="KW-0812">Transmembrane</keyword>
<name>A0A2U2AQ08_9GAMM</name>
<feature type="coiled-coil region" evidence="11">
    <location>
        <begin position="702"/>
        <end position="729"/>
    </location>
</feature>
<dbReference type="GO" id="GO:0009279">
    <property type="term" value="C:cell outer membrane"/>
    <property type="evidence" value="ECO:0007669"/>
    <property type="project" value="UniProtKB-SubCell"/>
</dbReference>
<dbReference type="InterPro" id="IPR008635">
    <property type="entry name" value="Coiled_stalk_dom"/>
</dbReference>
<evidence type="ECO:0000259" key="12">
    <source>
        <dbReference type="Pfam" id="PF03895"/>
    </source>
</evidence>
<evidence type="ECO:0000256" key="7">
    <source>
        <dbReference type="ARBA" id="ARBA00022729"/>
    </source>
</evidence>
<feature type="domain" description="Trimeric autotransporter adhesin YadA-like stalk" evidence="13">
    <location>
        <begin position="559"/>
        <end position="590"/>
    </location>
</feature>
<keyword evidence="9" id="KW-0472">Membrane</keyword>
<feature type="non-terminal residue" evidence="14">
    <location>
        <position position="1"/>
    </location>
</feature>
<feature type="domain" description="Trimeric autotransporter adhesin YadA-like C-terminal membrane anchor" evidence="12">
    <location>
        <begin position="749"/>
        <end position="802"/>
    </location>
</feature>
<reference evidence="14 15" key="1">
    <citation type="journal article" date="2018" name="Genome Announc.">
        <title>Ignatzschineria cameli sp. nov., isolated from necrotic foot tissue of dromedaries (Camelus dromedarius) and associated maggots (Wohlfahrtia species) in Dubai.</title>
        <authorList>
            <person name="Tsang C.C."/>
            <person name="Tang J.Y."/>
            <person name="Fong J.Y."/>
            <person name="Kinne J."/>
            <person name="Lee H.H."/>
            <person name="Joseph M."/>
            <person name="Jose S."/>
            <person name="Schuster R.K."/>
            <person name="Tang Y."/>
            <person name="Sivakumar S."/>
            <person name="Chen J.H."/>
            <person name="Teng J.L."/>
            <person name="Lau S.K."/>
            <person name="Wernery U."/>
            <person name="Woo P.C."/>
        </authorList>
    </citation>
    <scope>NUCLEOTIDE SEQUENCE [LARGE SCALE GENOMIC DNA]</scope>
    <source>
        <strain evidence="14 15">KCTC 22643</strain>
    </source>
</reference>
<dbReference type="SUPFAM" id="SSF101967">
    <property type="entry name" value="Adhesin YadA, collagen-binding domain"/>
    <property type="match status" value="3"/>
</dbReference>
<accession>A0A2U2AQ08</accession>
<dbReference type="Pfam" id="PF05662">
    <property type="entry name" value="YadA_stalk"/>
    <property type="match status" value="5"/>
</dbReference>
<feature type="domain" description="Trimeric autotransporter adhesin YadA-like stalk" evidence="13">
    <location>
        <begin position="277"/>
        <end position="314"/>
    </location>
</feature>
<evidence type="ECO:0000256" key="6">
    <source>
        <dbReference type="ARBA" id="ARBA00022692"/>
    </source>
</evidence>
<dbReference type="Pfam" id="PF03895">
    <property type="entry name" value="YadA_anchor"/>
    <property type="match status" value="1"/>
</dbReference>
<evidence type="ECO:0000256" key="9">
    <source>
        <dbReference type="ARBA" id="ARBA00023136"/>
    </source>
</evidence>
<evidence type="ECO:0008006" key="16">
    <source>
        <dbReference type="Google" id="ProtNLM"/>
    </source>
</evidence>
<evidence type="ECO:0000256" key="2">
    <source>
        <dbReference type="ARBA" id="ARBA00004442"/>
    </source>
</evidence>
<evidence type="ECO:0000313" key="14">
    <source>
        <dbReference type="EMBL" id="PWD85606.1"/>
    </source>
</evidence>
<dbReference type="InterPro" id="IPR045584">
    <property type="entry name" value="Pilin-like"/>
</dbReference>
<keyword evidence="8" id="KW-0653">Protein transport</keyword>
<evidence type="ECO:0000256" key="5">
    <source>
        <dbReference type="ARBA" id="ARBA00022452"/>
    </source>
</evidence>
<gene>
    <name evidence="14" type="ORF">DC082_00305</name>
</gene>
<keyword evidence="4" id="KW-0813">Transport</keyword>
<dbReference type="InterPro" id="IPR011049">
    <property type="entry name" value="Serralysin-like_metalloprot_C"/>
</dbReference>
<feature type="domain" description="Trimeric autotransporter adhesin YadA-like stalk" evidence="13">
    <location>
        <begin position="408"/>
        <end position="447"/>
    </location>
</feature>
<keyword evidence="15" id="KW-1185">Reference proteome</keyword>
<dbReference type="GO" id="GO:0009986">
    <property type="term" value="C:cell surface"/>
    <property type="evidence" value="ECO:0007669"/>
    <property type="project" value="UniProtKB-SubCell"/>
</dbReference>
<proteinExistence type="inferred from homology"/>
<dbReference type="EMBL" id="QEWR01000001">
    <property type="protein sequence ID" value="PWD85606.1"/>
    <property type="molecule type" value="Genomic_DNA"/>
</dbReference>
<sequence>EDGQLTGVNFQEALGADNPIKDVNAGFAHVKGELDTTNQNVTNVTTALGGLETDGSWKLALGKEGSTTVNNVKDAFKNIDDRVIDNSQSITNIENKVSTGSLGLLQLSADKHSLVIDNKVANVADTFTLAKKEGEGRTLTGVKAGKIADNSTDAINGSQLYAANLNVANALGGSAKLDEDGQLTGVNFQDALGAKDELTNVYDAFENVGGTLSDHDSRISENTTNIKSITSGKTGLVQLAEDGKSLVIDNKLAGGADTFDFSIRADEEDEAINRLLTGIAEGEISQNSVEAINGSQLHMANLNVANALGGKAELNEDGQLTGVNFQGALGAKDELTNVYAAFENVGGTLSKHDERITNNMNSINNIMGGEVGLIKLSGNRIVIDNNLSGVQNAMTFDFSSNDNKPRTLTGVEKGEVFRDSVDAVNGSQLFATNQKIENITNLNGQNLEGITDAMGGDAKVENGLLTGVDFGGALKAEKPITSVNEGFEYVTERLDGQDKKLENHENRITNIEGNISNIADGKAGLIQVSEDGNSLIIDNGLAKDANTFNISNGDKDLTLTGVKDGQIVSESKDAINGSQLYASNKSIAEMFGGGATIDENGYITTPEYVIGDKTFNNVGASIEHLANSITAGEVGIFQLDREKNQIIIADNSDINSETTLNVGNRKIVGVANGKVEKGSQEVVNGGQLWETNQQVRSNTTQIKHINKTLDHYNNRISHLEKTVHENRKRASAGTASAMAMSSIPYMDYAKYSMGMGVASYDGEAAMSIGMEFKLGDNGRFRVQGSYDTQNKAGVGVGVAFSF</sequence>
<feature type="domain" description="Trimeric autotransporter adhesin YadA-like stalk" evidence="13">
    <location>
        <begin position="139"/>
        <end position="175"/>
    </location>
</feature>
<dbReference type="Proteomes" id="UP000244948">
    <property type="component" value="Unassembled WGS sequence"/>
</dbReference>
<dbReference type="AlphaFoldDB" id="A0A2U2AQ08"/>
<protein>
    <recommendedName>
        <fullName evidence="16">Trimeric autotransporter adhesin YadA-like C-terminal membrane anchor domain-containing protein</fullName>
    </recommendedName>
</protein>
<comment type="caution">
    <text evidence="14">The sequence shown here is derived from an EMBL/GenBank/DDBJ whole genome shotgun (WGS) entry which is preliminary data.</text>
</comment>
<evidence type="ECO:0000256" key="11">
    <source>
        <dbReference type="SAM" id="Coils"/>
    </source>
</evidence>
<dbReference type="SUPFAM" id="SSF54523">
    <property type="entry name" value="Pili subunits"/>
    <property type="match status" value="1"/>
</dbReference>
<keyword evidence="10" id="KW-0998">Cell outer membrane</keyword>
<comment type="subcellular location">
    <subcellularLocation>
        <location evidence="2">Cell outer membrane</location>
    </subcellularLocation>
    <subcellularLocation>
        <location evidence="1">Cell surface</location>
    </subcellularLocation>
</comment>
<evidence type="ECO:0000256" key="3">
    <source>
        <dbReference type="ARBA" id="ARBA00005848"/>
    </source>
</evidence>
<dbReference type="InterPro" id="IPR005594">
    <property type="entry name" value="YadA_C"/>
</dbReference>
<comment type="similarity">
    <text evidence="3">Belongs to the autotransporter-2 (AT-2) (TC 1.B.40) family.</text>
</comment>
<evidence type="ECO:0000259" key="13">
    <source>
        <dbReference type="Pfam" id="PF05662"/>
    </source>
</evidence>
<keyword evidence="11" id="KW-0175">Coiled coil</keyword>
<evidence type="ECO:0000256" key="1">
    <source>
        <dbReference type="ARBA" id="ARBA00004241"/>
    </source>
</evidence>
<evidence type="ECO:0000256" key="10">
    <source>
        <dbReference type="ARBA" id="ARBA00023237"/>
    </source>
</evidence>
<organism evidence="14 15">
    <name type="scientific">Ignatzschineria indica</name>
    <dbReference type="NCBI Taxonomy" id="472583"/>
    <lineage>
        <taxon>Bacteria</taxon>
        <taxon>Pseudomonadati</taxon>
        <taxon>Pseudomonadota</taxon>
        <taxon>Gammaproteobacteria</taxon>
        <taxon>Cardiobacteriales</taxon>
        <taxon>Ignatzschineriaceae</taxon>
        <taxon>Ignatzschineria</taxon>
    </lineage>
</organism>
<feature type="domain" description="Trimeric autotransporter adhesin YadA-like stalk" evidence="13">
    <location>
        <begin position="666"/>
        <end position="708"/>
    </location>
</feature>
<evidence type="ECO:0000256" key="4">
    <source>
        <dbReference type="ARBA" id="ARBA00022448"/>
    </source>
</evidence>